<evidence type="ECO:0000313" key="4">
    <source>
        <dbReference type="Proteomes" id="UP000293823"/>
    </source>
</evidence>
<protein>
    <submittedName>
        <fullName evidence="3">Uncharacterized protein</fullName>
    </submittedName>
</protein>
<feature type="transmembrane region" description="Helical" evidence="2">
    <location>
        <begin position="46"/>
        <end position="69"/>
    </location>
</feature>
<reference evidence="4" key="1">
    <citation type="journal article" date="2019" name="bioRxiv">
        <title>Genomics, evolutionary history and diagnostics of the Alternaria alternata species group including apple and Asian pear pathotypes.</title>
        <authorList>
            <person name="Armitage A.D."/>
            <person name="Cockerton H.M."/>
            <person name="Sreenivasaprasad S."/>
            <person name="Woodhall J.W."/>
            <person name="Lane C.R."/>
            <person name="Harrison R.J."/>
            <person name="Clarkson J.P."/>
        </authorList>
    </citation>
    <scope>NUCLEOTIDE SEQUENCE [LARGE SCALE GENOMIC DNA]</scope>
    <source>
        <strain evidence="4">RGR 97.0016</strain>
    </source>
</reference>
<evidence type="ECO:0000256" key="2">
    <source>
        <dbReference type="SAM" id="Phobius"/>
    </source>
</evidence>
<accession>A0A4Q4Q4L5</accession>
<feature type="compositionally biased region" description="Basic and acidic residues" evidence="1">
    <location>
        <begin position="14"/>
        <end position="23"/>
    </location>
</feature>
<organism evidence="3 4">
    <name type="scientific">Alternaria arborescens</name>
    <dbReference type="NCBI Taxonomy" id="156630"/>
    <lineage>
        <taxon>Eukaryota</taxon>
        <taxon>Fungi</taxon>
        <taxon>Dikarya</taxon>
        <taxon>Ascomycota</taxon>
        <taxon>Pezizomycotina</taxon>
        <taxon>Dothideomycetes</taxon>
        <taxon>Pleosporomycetidae</taxon>
        <taxon>Pleosporales</taxon>
        <taxon>Pleosporineae</taxon>
        <taxon>Pleosporaceae</taxon>
        <taxon>Alternaria</taxon>
        <taxon>Alternaria sect. Alternaria</taxon>
    </lineage>
</organism>
<feature type="transmembrane region" description="Helical" evidence="2">
    <location>
        <begin position="166"/>
        <end position="188"/>
    </location>
</feature>
<keyword evidence="2" id="KW-1133">Transmembrane helix</keyword>
<dbReference type="OrthoDB" id="3684697at2759"/>
<dbReference type="Proteomes" id="UP000293823">
    <property type="component" value="Unassembled WGS sequence"/>
</dbReference>
<gene>
    <name evidence="3" type="ORF">AA0113_g11671</name>
</gene>
<name>A0A4Q4Q4L5_9PLEO</name>
<comment type="caution">
    <text evidence="3">The sequence shown here is derived from an EMBL/GenBank/DDBJ whole genome shotgun (WGS) entry which is preliminary data.</text>
</comment>
<feature type="region of interest" description="Disordered" evidence="1">
    <location>
        <begin position="1"/>
        <end position="32"/>
    </location>
</feature>
<dbReference type="EMBL" id="PEJP01000074">
    <property type="protein sequence ID" value="RYO33401.1"/>
    <property type="molecule type" value="Genomic_DNA"/>
</dbReference>
<sequence length="340" mass="37115">MLELTSNGEPLPSRSDEDGDRRGQTTCHAMPNGSIPSDLRRLSTKILYILASTTVVLGGLCGLLAYFWFGSDNSNVWKRIMVNGWVTRSVAIIALVLRTAVDLQAATGSAIIASLLLESRTGVDLRHLAAISSIRGGTTSLWTTCRCVFQDLLWSSTAHRHSNYRYCLLAGLLIITTSILQFSSTILLSDIRLGAMVGYEYASEVRPGLSHSELRSAEKIPRDSAWTSNPPFYPVFAEFHEPGKDVTVGTGTLLRALLPFATAEARQRISSYSGNALIVDARVTCQAPSATDLYTNSTYGLINGTVTLSDDPNPNIKYLVYVAARRFVSWVKVSRCPVIC</sequence>
<evidence type="ECO:0000256" key="1">
    <source>
        <dbReference type="SAM" id="MobiDB-lite"/>
    </source>
</evidence>
<keyword evidence="2" id="KW-0472">Membrane</keyword>
<proteinExistence type="predicted"/>
<feature type="transmembrane region" description="Helical" evidence="2">
    <location>
        <begin position="89"/>
        <end position="117"/>
    </location>
</feature>
<keyword evidence="4" id="KW-1185">Reference proteome</keyword>
<dbReference type="AlphaFoldDB" id="A0A4Q4Q4L5"/>
<keyword evidence="2" id="KW-0812">Transmembrane</keyword>
<evidence type="ECO:0000313" key="3">
    <source>
        <dbReference type="EMBL" id="RYO33401.1"/>
    </source>
</evidence>